<evidence type="ECO:0000313" key="7">
    <source>
        <dbReference type="Proteomes" id="UP000218139"/>
    </source>
</evidence>
<dbReference type="InterPro" id="IPR042007">
    <property type="entry name" value="Sortase_A"/>
</dbReference>
<evidence type="ECO:0000256" key="2">
    <source>
        <dbReference type="ARBA" id="ARBA00022801"/>
    </source>
</evidence>
<keyword evidence="5" id="KW-1133">Transmembrane helix</keyword>
<accession>A0A9X6XIC0</accession>
<protein>
    <recommendedName>
        <fullName evidence="8">Class A sortase</fullName>
    </recommendedName>
</protein>
<evidence type="ECO:0000256" key="5">
    <source>
        <dbReference type="SAM" id="Phobius"/>
    </source>
</evidence>
<evidence type="ECO:0000256" key="3">
    <source>
        <dbReference type="ARBA" id="ARBA00022807"/>
    </source>
</evidence>
<feature type="active site" description="Acyl-thioester intermediate" evidence="4">
    <location>
        <position position="206"/>
    </location>
</feature>
<proteinExistence type="predicted"/>
<name>A0A9X6XIC0_9LACO</name>
<feature type="active site" description="Proton donor/acceptor" evidence="4">
    <location>
        <position position="127"/>
    </location>
</feature>
<dbReference type="RefSeq" id="WP_086201498.1">
    <property type="nucleotide sequence ID" value="NZ_JBQHSN010000002.1"/>
</dbReference>
<dbReference type="CDD" id="cd06165">
    <property type="entry name" value="Sortase_A"/>
    <property type="match status" value="1"/>
</dbReference>
<dbReference type="GO" id="GO:0008234">
    <property type="term" value="F:cysteine-type peptidase activity"/>
    <property type="evidence" value="ECO:0007669"/>
    <property type="project" value="UniProtKB-KW"/>
</dbReference>
<keyword evidence="2" id="KW-0378">Hydrolase</keyword>
<dbReference type="EMBL" id="LXZO01000102">
    <property type="protein sequence ID" value="PAY45610.1"/>
    <property type="molecule type" value="Genomic_DNA"/>
</dbReference>
<dbReference type="Gene3D" id="2.40.260.10">
    <property type="entry name" value="Sortase"/>
    <property type="match status" value="1"/>
</dbReference>
<dbReference type="GO" id="GO:0006508">
    <property type="term" value="P:proteolysis"/>
    <property type="evidence" value="ECO:0007669"/>
    <property type="project" value="UniProtKB-KW"/>
</dbReference>
<organism evidence="6 7">
    <name type="scientific">Ligilactobacillus salivarius</name>
    <dbReference type="NCBI Taxonomy" id="1624"/>
    <lineage>
        <taxon>Bacteria</taxon>
        <taxon>Bacillati</taxon>
        <taxon>Bacillota</taxon>
        <taxon>Bacilli</taxon>
        <taxon>Lactobacillales</taxon>
        <taxon>Lactobacillaceae</taxon>
        <taxon>Ligilactobacillus</taxon>
    </lineage>
</organism>
<dbReference type="Proteomes" id="UP000218139">
    <property type="component" value="Unassembled WGS sequence"/>
</dbReference>
<feature type="transmembrane region" description="Helical" evidence="5">
    <location>
        <begin position="7"/>
        <end position="25"/>
    </location>
</feature>
<dbReference type="Pfam" id="PF04203">
    <property type="entry name" value="Sortase"/>
    <property type="match status" value="1"/>
</dbReference>
<keyword evidence="5" id="KW-0472">Membrane</keyword>
<dbReference type="InterPro" id="IPR005754">
    <property type="entry name" value="Sortase"/>
</dbReference>
<evidence type="ECO:0000256" key="1">
    <source>
        <dbReference type="ARBA" id="ARBA00022670"/>
    </source>
</evidence>
<keyword evidence="3" id="KW-0788">Thiol protease</keyword>
<keyword evidence="5" id="KW-0812">Transmembrane</keyword>
<evidence type="ECO:0000313" key="6">
    <source>
        <dbReference type="EMBL" id="PAY45610.1"/>
    </source>
</evidence>
<sequence>MRKLPDIMLTVGVVSLIFFGGYYIYSANLFNSTQAVASSSRKPLVVSDSEITNNHIEDIKQNVVKNDQEGLNRVGTVAIPDLGILLPIYNKPYDEQALLVGAQQLEAKGKDADQAGIGQGNFLLVAHNYTDGKKMFSPLQQNVGLNSPYLVNRHAQDNHWLDGKKIYLANDKGLYEYTIDVQHTISEYKTDIQNNTDKPEINVITCLEPDDSWRIDTHGNLSQKWSWNQAPSDIVNYFNLSKQQFNK</sequence>
<dbReference type="InterPro" id="IPR023365">
    <property type="entry name" value="Sortase_dom-sf"/>
</dbReference>
<reference evidence="6 7" key="1">
    <citation type="submission" date="2016-05" db="EMBL/GenBank/DDBJ databases">
        <authorList>
            <person name="Lee J.-Y."/>
            <person name="Kim E.B."/>
            <person name="Choi Y.-J."/>
        </authorList>
    </citation>
    <scope>NUCLEOTIDE SEQUENCE [LARGE SCALE GENOMIC DNA]</scope>
    <source>
        <strain evidence="6 7">KLA006</strain>
    </source>
</reference>
<dbReference type="SUPFAM" id="SSF63817">
    <property type="entry name" value="Sortase"/>
    <property type="match status" value="1"/>
</dbReference>
<keyword evidence="1" id="KW-0645">Protease</keyword>
<evidence type="ECO:0008006" key="8">
    <source>
        <dbReference type="Google" id="ProtNLM"/>
    </source>
</evidence>
<evidence type="ECO:0000256" key="4">
    <source>
        <dbReference type="PIRSR" id="PIRSR605754-1"/>
    </source>
</evidence>
<gene>
    <name evidence="6" type="ORF">A8C52_09085</name>
</gene>
<dbReference type="AlphaFoldDB" id="A0A9X6XIC0"/>
<comment type="caution">
    <text evidence="6">The sequence shown here is derived from an EMBL/GenBank/DDBJ whole genome shotgun (WGS) entry which is preliminary data.</text>
</comment>